<keyword evidence="1" id="KW-1133">Transmembrane helix</keyword>
<dbReference type="EMBL" id="LK021337">
    <property type="protein sequence ID" value="CDQ43573.1"/>
    <property type="molecule type" value="Genomic_DNA"/>
</dbReference>
<dbReference type="AlphaFoldDB" id="A0AAV2WI48"/>
<accession>A0AAV2WI48</accession>
<keyword evidence="1" id="KW-0472">Membrane</keyword>
<feature type="transmembrane region" description="Helical" evidence="1">
    <location>
        <begin position="6"/>
        <end position="26"/>
    </location>
</feature>
<protein>
    <recommendedName>
        <fullName evidence="4">Secreted protein</fullName>
    </recommendedName>
</protein>
<dbReference type="Proteomes" id="UP000028864">
    <property type="component" value="Unassembled WGS sequence"/>
</dbReference>
<keyword evidence="1" id="KW-0812">Transmembrane</keyword>
<organism evidence="2 3">
    <name type="scientific">Mycolicibacterium neoaurum</name>
    <name type="common">Mycobacterium neoaurum</name>
    <dbReference type="NCBI Taxonomy" id="1795"/>
    <lineage>
        <taxon>Bacteria</taxon>
        <taxon>Bacillati</taxon>
        <taxon>Actinomycetota</taxon>
        <taxon>Actinomycetes</taxon>
        <taxon>Mycobacteriales</taxon>
        <taxon>Mycobacteriaceae</taxon>
        <taxon>Mycolicibacterium</taxon>
    </lineage>
</organism>
<proteinExistence type="predicted"/>
<name>A0AAV2WI48_MYCNE</name>
<dbReference type="RefSeq" id="WP_030137458.1">
    <property type="nucleotide sequence ID" value="NZ_LK021337.1"/>
</dbReference>
<reference evidence="2" key="1">
    <citation type="submission" date="2014-05" db="EMBL/GenBank/DDBJ databases">
        <authorList>
            <person name="Urmite Genomes"/>
        </authorList>
    </citation>
    <scope>NUCLEOTIDE SEQUENCE</scope>
    <source>
        <strain evidence="2">DSM 44074</strain>
    </source>
</reference>
<gene>
    <name evidence="2" type="ORF">BN1047_01444</name>
</gene>
<evidence type="ECO:0000313" key="3">
    <source>
        <dbReference type="Proteomes" id="UP000028864"/>
    </source>
</evidence>
<evidence type="ECO:0000313" key="2">
    <source>
        <dbReference type="EMBL" id="CDQ43573.1"/>
    </source>
</evidence>
<evidence type="ECO:0008006" key="4">
    <source>
        <dbReference type="Google" id="ProtNLM"/>
    </source>
</evidence>
<reference evidence="2" key="2">
    <citation type="submission" date="2015-09" db="EMBL/GenBank/DDBJ databases">
        <title>Draft genome sequence of Mycobacterium neoaurum DSM 44074.</title>
        <authorList>
            <person name="Croce O."/>
            <person name="Robert C."/>
            <person name="Raoult D."/>
            <person name="Drancourt M."/>
        </authorList>
    </citation>
    <scope>NUCLEOTIDE SEQUENCE</scope>
    <source>
        <strain evidence="2">DSM 44074</strain>
    </source>
</reference>
<sequence length="74" mass="8179">MLLTVLKVSLVVFIGVAVLVFIATYVRKSKTTNFRTEADPNLGSLSQKCVVPPTPLPEWAYWEDGEPTEAPKNT</sequence>
<evidence type="ECO:0000256" key="1">
    <source>
        <dbReference type="SAM" id="Phobius"/>
    </source>
</evidence>